<proteinExistence type="predicted"/>
<accession>A0A2P2Q724</accession>
<organism evidence="1">
    <name type="scientific">Rhizophora mucronata</name>
    <name type="common">Asiatic mangrove</name>
    <dbReference type="NCBI Taxonomy" id="61149"/>
    <lineage>
        <taxon>Eukaryota</taxon>
        <taxon>Viridiplantae</taxon>
        <taxon>Streptophyta</taxon>
        <taxon>Embryophyta</taxon>
        <taxon>Tracheophyta</taxon>
        <taxon>Spermatophyta</taxon>
        <taxon>Magnoliopsida</taxon>
        <taxon>eudicotyledons</taxon>
        <taxon>Gunneridae</taxon>
        <taxon>Pentapetalae</taxon>
        <taxon>rosids</taxon>
        <taxon>fabids</taxon>
        <taxon>Malpighiales</taxon>
        <taxon>Rhizophoraceae</taxon>
        <taxon>Rhizophora</taxon>
    </lineage>
</organism>
<name>A0A2P2Q724_RHIMU</name>
<protein>
    <submittedName>
        <fullName evidence="1">Uncharacterized protein</fullName>
    </submittedName>
</protein>
<dbReference type="AlphaFoldDB" id="A0A2P2Q724"/>
<sequence>MQTKTFYNRQKMTSLHTLSTNKLQLLKCRNLLNDFSFPFILRATSCVM</sequence>
<evidence type="ECO:0000313" key="1">
    <source>
        <dbReference type="EMBL" id="MBX62764.1"/>
    </source>
</evidence>
<dbReference type="EMBL" id="GGEC01082280">
    <property type="protein sequence ID" value="MBX62764.1"/>
    <property type="molecule type" value="Transcribed_RNA"/>
</dbReference>
<reference evidence="1" key="1">
    <citation type="submission" date="2018-02" db="EMBL/GenBank/DDBJ databases">
        <title>Rhizophora mucronata_Transcriptome.</title>
        <authorList>
            <person name="Meera S.P."/>
            <person name="Sreeshan A."/>
            <person name="Augustine A."/>
        </authorList>
    </citation>
    <scope>NUCLEOTIDE SEQUENCE</scope>
    <source>
        <tissue evidence="1">Leaf</tissue>
    </source>
</reference>